<dbReference type="OrthoDB" id="9757809at2"/>
<feature type="coiled-coil region" evidence="2">
    <location>
        <begin position="947"/>
        <end position="974"/>
    </location>
</feature>
<dbReference type="CDD" id="cd15482">
    <property type="entry name" value="Sialidase_non-viral"/>
    <property type="match status" value="1"/>
</dbReference>
<feature type="domain" description="Sortilin N-terminal" evidence="4">
    <location>
        <begin position="244"/>
        <end position="326"/>
    </location>
</feature>
<evidence type="ECO:0000259" key="4">
    <source>
        <dbReference type="Pfam" id="PF15902"/>
    </source>
</evidence>
<feature type="chain" id="PRO_5019192288" description="Sortilin N-terminal domain-containing protein" evidence="3">
    <location>
        <begin position="20"/>
        <end position="1091"/>
    </location>
</feature>
<dbReference type="Proteomes" id="UP000286715">
    <property type="component" value="Unassembled WGS sequence"/>
</dbReference>
<comment type="caution">
    <text evidence="5">The sequence shown here is derived from an EMBL/GenBank/DDBJ whole genome shotgun (WGS) entry which is preliminary data.</text>
</comment>
<dbReference type="EMBL" id="BHZE01000009">
    <property type="protein sequence ID" value="GCD77703.1"/>
    <property type="molecule type" value="Genomic_DNA"/>
</dbReference>
<proteinExistence type="predicted"/>
<dbReference type="PANTHER" id="PTHR43739">
    <property type="entry name" value="XYLOGLUCANASE (EUROFUNG)"/>
    <property type="match status" value="1"/>
</dbReference>
<dbReference type="Pfam" id="PF15902">
    <property type="entry name" value="Sortilin-Vps10"/>
    <property type="match status" value="1"/>
</dbReference>
<dbReference type="RefSeq" id="WP_124397767.1">
    <property type="nucleotide sequence ID" value="NZ_BHZE01000009.1"/>
</dbReference>
<dbReference type="Gene3D" id="2.130.10.10">
    <property type="entry name" value="YVTN repeat-like/Quinoprotein amine dehydrogenase"/>
    <property type="match status" value="5"/>
</dbReference>
<evidence type="ECO:0000313" key="5">
    <source>
        <dbReference type="EMBL" id="GCD77703.1"/>
    </source>
</evidence>
<dbReference type="InterPro" id="IPR036278">
    <property type="entry name" value="Sialidase_sf"/>
</dbReference>
<keyword evidence="2" id="KW-0175">Coiled coil</keyword>
<dbReference type="InterPro" id="IPR052025">
    <property type="entry name" value="Xyloglucanase_GH74"/>
</dbReference>
<feature type="signal peptide" evidence="3">
    <location>
        <begin position="1"/>
        <end position="19"/>
    </location>
</feature>
<dbReference type="AlphaFoldDB" id="A0A401XL29"/>
<sequence length="1091" mass="122222">MNLNMRCALFALFLLPAFAGYSQKKSNQNTSTASEKKENSLSLSGLKWRSIGPATFGGRIADIAVNPNDFNEYYLAIASGGIFKTSNGGVTFSPVFENQTSYSIGCLAIDPKNPKTIWAGSGENNNQRSVGYGDGVYRSDDGGRTWRNVGLKTSEHIGMIAIDPRNSDHVYVAAYGPLWSKGGERGIYKTTDGGRTWQRLLHVSDHTGFNEIHIDRSNPNRLYATAHQRRRHTFTYISGGPESALYVSNDAGRTWDKVTNGLPKDADLGRISLAQSPANPQRIYLMVEGHGIYVSADRGNSFQKTNDYYTSGNYYVKLIAHPADEMVCFSMDTYTHITRDGGKTWVRWTEDKKHVDNHALWINPKNPLHMLNGNDGGLYETYDAGQSWRFIDNLPILQLYRVSVDNEGPFYNVYGGTQDNSSIGGPSRTRYVQGITNADWFVTQGGDGFKTQIDPQNPNIVYAQYQYGGLARYDRATGERVMIRPIEEPDSPAYRFNWDAPLILSHHQPGTLYFAAQKVLKSTDYGSSWQEISPDLSRQIDRNTLKVMDRYWGVDAIARHRSTTPYGNILQLTEAPLKSGRLAAGTDDGLIHITDDDGRTWRRAAALPGVPERAFISALLWSAHSENTLYAAANNHQEGDFRPYLFRSTDAGRTWQAITTGLPDRGSVWCIAEDPEEPNLLFTGTEFSIYTSLNGGRQWLPLNGGLPTIPVRDIAIQSTHHDLVIATFGRGFYVLDDYSVLREMARRDWSQLPFAVASDRPGLLYQEANKYGYSRAGFLGDGFIMADNPPIGKTFTFYLKEAPKTLRDLRKEKEKKANPATDPLPNPTLAELRAEKEEEKPYLIFAISDQAGQEVARFTTDASAGLRRVTWDGRYTARHTFPTGQHTDLKASAHKAPAGRYSLSVFLHTRDTLQTLVSNHSFELMTLDAEVFPAKDQSSLLVHRRRAEDLRRQLTAAGNQLDELTAEVRSVKNALRILPGSDPQRLKEATDIERQLGDVSIALRGNKILGNDEIPMPTPLIDRLNNAIYTLYYYSGEPTGTALRQLDIVTDQLPAVLRQLRDARQRIDFLTTYLIDIGGPYWKSRLPEHQR</sequence>
<dbReference type="InterPro" id="IPR031778">
    <property type="entry name" value="Sortilin_N"/>
</dbReference>
<evidence type="ECO:0000313" key="6">
    <source>
        <dbReference type="Proteomes" id="UP000286715"/>
    </source>
</evidence>
<keyword evidence="1" id="KW-0677">Repeat</keyword>
<protein>
    <recommendedName>
        <fullName evidence="4">Sortilin N-terminal domain-containing protein</fullName>
    </recommendedName>
</protein>
<gene>
    <name evidence="5" type="ORF">JCM31826_11850</name>
</gene>
<dbReference type="GO" id="GO:0010411">
    <property type="term" value="P:xyloglucan metabolic process"/>
    <property type="evidence" value="ECO:0007669"/>
    <property type="project" value="TreeGrafter"/>
</dbReference>
<evidence type="ECO:0000256" key="3">
    <source>
        <dbReference type="SAM" id="SignalP"/>
    </source>
</evidence>
<evidence type="ECO:0000256" key="2">
    <source>
        <dbReference type="SAM" id="Coils"/>
    </source>
</evidence>
<organism evidence="5 6">
    <name type="scientific">Thermaurantimonas aggregans</name>
    <dbReference type="NCBI Taxonomy" id="2173829"/>
    <lineage>
        <taxon>Bacteria</taxon>
        <taxon>Pseudomonadati</taxon>
        <taxon>Bacteroidota</taxon>
        <taxon>Flavobacteriia</taxon>
        <taxon>Flavobacteriales</taxon>
        <taxon>Schleiferiaceae</taxon>
        <taxon>Thermaurantimonas</taxon>
    </lineage>
</organism>
<dbReference type="SUPFAM" id="SSF50939">
    <property type="entry name" value="Sialidases"/>
    <property type="match status" value="2"/>
</dbReference>
<keyword evidence="3" id="KW-0732">Signal</keyword>
<evidence type="ECO:0000256" key="1">
    <source>
        <dbReference type="ARBA" id="ARBA00022737"/>
    </source>
</evidence>
<dbReference type="InterPro" id="IPR015943">
    <property type="entry name" value="WD40/YVTN_repeat-like_dom_sf"/>
</dbReference>
<dbReference type="PANTHER" id="PTHR43739:SF5">
    <property type="entry name" value="EXO-ALPHA-SIALIDASE"/>
    <property type="match status" value="1"/>
</dbReference>
<accession>A0A401XL29</accession>
<keyword evidence="6" id="KW-1185">Reference proteome</keyword>
<reference evidence="5 6" key="1">
    <citation type="submission" date="2018-11" db="EMBL/GenBank/DDBJ databases">
        <title>Schleiferia aggregans sp. nov., a moderately thermophilic heterotrophic bacterium isolated from microbial mats at a terrestrial hot spring.</title>
        <authorList>
            <person name="Iino T."/>
            <person name="Ohkuma M."/>
            <person name="Haruta S."/>
        </authorList>
    </citation>
    <scope>NUCLEOTIDE SEQUENCE [LARGE SCALE GENOMIC DNA]</scope>
    <source>
        <strain evidence="5 6">LA</strain>
    </source>
</reference>
<name>A0A401XL29_9FLAO</name>